<evidence type="ECO:0000256" key="1">
    <source>
        <dbReference type="ARBA" id="ARBA00001784"/>
    </source>
</evidence>
<keyword evidence="11" id="KW-1185">Reference proteome</keyword>
<dbReference type="Gene3D" id="3.30.1330.80">
    <property type="entry name" value="Hypothetical protein, similar to alpha- acetolactate decarboxylase, domain 2"/>
    <property type="match status" value="2"/>
</dbReference>
<dbReference type="PIRSF" id="PIRSF001332">
    <property type="entry name" value="Acetolac_decarb"/>
    <property type="match status" value="1"/>
</dbReference>
<reference evidence="10 11" key="1">
    <citation type="submission" date="2024-06" db="EMBL/GenBank/DDBJ databases">
        <title>The Natural Products Discovery Center: Release of the First 8490 Sequenced Strains for Exploring Actinobacteria Biosynthetic Diversity.</title>
        <authorList>
            <person name="Kalkreuter E."/>
            <person name="Kautsar S.A."/>
            <person name="Yang D."/>
            <person name="Bader C.D."/>
            <person name="Teijaro C.N."/>
            <person name="Fluegel L."/>
            <person name="Davis C.M."/>
            <person name="Simpson J.R."/>
            <person name="Lauterbach L."/>
            <person name="Steele A.D."/>
            <person name="Gui C."/>
            <person name="Meng S."/>
            <person name="Li G."/>
            <person name="Viehrig K."/>
            <person name="Ye F."/>
            <person name="Su P."/>
            <person name="Kiefer A.F."/>
            <person name="Nichols A."/>
            <person name="Cepeda A.J."/>
            <person name="Yan W."/>
            <person name="Fan B."/>
            <person name="Jiang Y."/>
            <person name="Adhikari A."/>
            <person name="Zheng C.-J."/>
            <person name="Schuster L."/>
            <person name="Cowan T.M."/>
            <person name="Smanski M.J."/>
            <person name="Chevrette M.G."/>
            <person name="De Carvalho L.P.S."/>
            <person name="Shen B."/>
        </authorList>
    </citation>
    <scope>NUCLEOTIDE SEQUENCE [LARGE SCALE GENOMIC DNA]</scope>
    <source>
        <strain evidence="10 11">NPDC005137</strain>
    </source>
</reference>
<proteinExistence type="inferred from homology"/>
<evidence type="ECO:0000313" key="11">
    <source>
        <dbReference type="Proteomes" id="UP001550044"/>
    </source>
</evidence>
<comment type="similarity">
    <text evidence="3 9">Belongs to the alpha-acetolactate decarboxylase family.</text>
</comment>
<accession>A0ABV2UME7</accession>
<gene>
    <name evidence="10" type="primary">budA</name>
    <name evidence="10" type="ORF">ABZV61_35420</name>
</gene>
<keyword evidence="6 9" id="KW-0210">Decarboxylase</keyword>
<evidence type="ECO:0000313" key="10">
    <source>
        <dbReference type="EMBL" id="MET8437953.1"/>
    </source>
</evidence>
<dbReference type="SUPFAM" id="SSF117856">
    <property type="entry name" value="AF0104/ALDC/Ptd012-like"/>
    <property type="match status" value="1"/>
</dbReference>
<dbReference type="NCBIfam" id="TIGR01252">
    <property type="entry name" value="acetolac_decarb"/>
    <property type="match status" value="1"/>
</dbReference>
<protein>
    <recommendedName>
        <fullName evidence="5 9">Alpha-acetolactate decarboxylase</fullName>
        <ecNumber evidence="4 9">4.1.1.5</ecNumber>
    </recommendedName>
</protein>
<evidence type="ECO:0000256" key="7">
    <source>
        <dbReference type="ARBA" id="ARBA00023061"/>
    </source>
</evidence>
<dbReference type="InterPro" id="IPR005128">
    <property type="entry name" value="Acetolactate_a_deCO2ase"/>
</dbReference>
<comment type="caution">
    <text evidence="10">The sequence shown here is derived from an EMBL/GenBank/DDBJ whole genome shotgun (WGS) entry which is preliminary data.</text>
</comment>
<dbReference type="Pfam" id="PF03306">
    <property type="entry name" value="AAL_decarboxy"/>
    <property type="match status" value="1"/>
</dbReference>
<dbReference type="GO" id="GO:0047605">
    <property type="term" value="F:acetolactate decarboxylase activity"/>
    <property type="evidence" value="ECO:0007669"/>
    <property type="project" value="UniProtKB-EC"/>
</dbReference>
<evidence type="ECO:0000256" key="4">
    <source>
        <dbReference type="ARBA" id="ARBA00013204"/>
    </source>
</evidence>
<organism evidence="10 11">
    <name type="scientific">Streptomyces sp. 900116325</name>
    <dbReference type="NCBI Taxonomy" id="3154295"/>
    <lineage>
        <taxon>Bacteria</taxon>
        <taxon>Bacillati</taxon>
        <taxon>Actinomycetota</taxon>
        <taxon>Actinomycetes</taxon>
        <taxon>Kitasatosporales</taxon>
        <taxon>Streptomycetaceae</taxon>
        <taxon>Streptomyces</taxon>
    </lineage>
</organism>
<comment type="pathway">
    <text evidence="2 9">Polyol metabolism; (R,R)-butane-2,3-diol biosynthesis; (R,R)-butane-2,3-diol from pyruvate: step 2/3.</text>
</comment>
<dbReference type="EC" id="4.1.1.5" evidence="4 9"/>
<evidence type="ECO:0000256" key="6">
    <source>
        <dbReference type="ARBA" id="ARBA00022793"/>
    </source>
</evidence>
<sequence>MGGTHGGRHDAQRAREIYQTSTMGALIDGVYDGDVTIGELLRHGDFGLGTFNHLDGEMVILGGSCYHLRADGSARVADDGDLTPFATVTWFRPDITIPVRASMDRSALTALLDEALSSENLVYAIRVNGTFDEVRTRTVMEQRPPYPPLTEAARGQRECNFHSVAGTLAGFRTPEYEQGIAVAGYHMHFIDHARRQGGHALDYRLETGTIEVSSRSELHLSLPRTSQFLASNLASESLAQQIRQAEG</sequence>
<dbReference type="RefSeq" id="WP_356712470.1">
    <property type="nucleotide sequence ID" value="NZ_JBEXIP010000047.1"/>
</dbReference>
<keyword evidence="8 9" id="KW-0456">Lyase</keyword>
<evidence type="ECO:0000256" key="3">
    <source>
        <dbReference type="ARBA" id="ARBA00007106"/>
    </source>
</evidence>
<comment type="catalytic activity">
    <reaction evidence="1 9">
        <text>(2S)-2-acetolactate + H(+) = (R)-acetoin + CO2</text>
        <dbReference type="Rhea" id="RHEA:21580"/>
        <dbReference type="ChEBI" id="CHEBI:15378"/>
        <dbReference type="ChEBI" id="CHEBI:15686"/>
        <dbReference type="ChEBI" id="CHEBI:16526"/>
        <dbReference type="ChEBI" id="CHEBI:58476"/>
        <dbReference type="EC" id="4.1.1.5"/>
    </reaction>
</comment>
<dbReference type="PANTHER" id="PTHR35524">
    <property type="entry name" value="ALPHA-ACETOLACTATE DECARBOXYLASE"/>
    <property type="match status" value="1"/>
</dbReference>
<dbReference type="PANTHER" id="PTHR35524:SF1">
    <property type="entry name" value="ALPHA-ACETOLACTATE DECARBOXYLASE"/>
    <property type="match status" value="1"/>
</dbReference>
<evidence type="ECO:0000256" key="2">
    <source>
        <dbReference type="ARBA" id="ARBA00005170"/>
    </source>
</evidence>
<name>A0ABV2UME7_9ACTN</name>
<dbReference type="Proteomes" id="UP001550044">
    <property type="component" value="Unassembled WGS sequence"/>
</dbReference>
<evidence type="ECO:0000256" key="5">
    <source>
        <dbReference type="ARBA" id="ARBA00020164"/>
    </source>
</evidence>
<evidence type="ECO:0000256" key="9">
    <source>
        <dbReference type="PIRNR" id="PIRNR001332"/>
    </source>
</evidence>
<dbReference type="EMBL" id="JBEXIP010000047">
    <property type="protein sequence ID" value="MET8437953.1"/>
    <property type="molecule type" value="Genomic_DNA"/>
</dbReference>
<dbReference type="CDD" id="cd17299">
    <property type="entry name" value="acetolactate_decarboxylase"/>
    <property type="match status" value="1"/>
</dbReference>
<keyword evidence="7 9" id="KW-0005">Acetoin biosynthesis</keyword>
<evidence type="ECO:0000256" key="8">
    <source>
        <dbReference type="ARBA" id="ARBA00023239"/>
    </source>
</evidence>